<keyword evidence="3" id="KW-1185">Reference proteome</keyword>
<accession>A0A5C3PQ99</accession>
<feature type="region of interest" description="Disordered" evidence="1">
    <location>
        <begin position="262"/>
        <end position="304"/>
    </location>
</feature>
<evidence type="ECO:0000256" key="1">
    <source>
        <dbReference type="SAM" id="MobiDB-lite"/>
    </source>
</evidence>
<evidence type="ECO:0000313" key="2">
    <source>
        <dbReference type="EMBL" id="TFK91974.1"/>
    </source>
</evidence>
<organism evidence="2 3">
    <name type="scientific">Polyporus arcularius HHB13444</name>
    <dbReference type="NCBI Taxonomy" id="1314778"/>
    <lineage>
        <taxon>Eukaryota</taxon>
        <taxon>Fungi</taxon>
        <taxon>Dikarya</taxon>
        <taxon>Basidiomycota</taxon>
        <taxon>Agaricomycotina</taxon>
        <taxon>Agaricomycetes</taxon>
        <taxon>Polyporales</taxon>
        <taxon>Polyporaceae</taxon>
        <taxon>Polyporus</taxon>
    </lineage>
</organism>
<dbReference type="AlphaFoldDB" id="A0A5C3PQ99"/>
<dbReference type="InParanoid" id="A0A5C3PQ99"/>
<feature type="compositionally biased region" description="Polar residues" evidence="1">
    <location>
        <begin position="288"/>
        <end position="304"/>
    </location>
</feature>
<feature type="region of interest" description="Disordered" evidence="1">
    <location>
        <begin position="381"/>
        <end position="445"/>
    </location>
</feature>
<sequence>MGIYDNTTERSRHAMQPMSVIMSDPTMHYFENIMVRRLIPSPLHYLAIQMNPTAMLEDLGLDDSATMAEARAIRTKTYLVHLVWPGELPVSRMRWCRYQVEPIGTTLRTEVPEQGITADMVLPIAPNTAEARGIQPVTPNKPFPFPNCYHWLENSVVVRIRVPHGGFEHDGAFSLTREERNLMNEKFAPDRERIASFLDRQEKSPPAPSPSVHATRASTPLDAFGTTIHSQSGFPDPQSVPSTAGIPVGVLSDAYLRIVKEKGVMTSTPSKRPRGTAGSSKRRRGTLGSDTQGRGATAAPSPSNLKAGEIVEVFGRAPDPITPMIPLVDAWLDIENHLTADTIADPREFEKEVQLIVRIIKRGIARQLLSEEARRDALDAAYDTQNGSASDPSVSPMASRRGVRGTSNHRMTLASTPSDDAGRSDSDSAKDTSDEGADQSRGDHYASGMSLFWHHSLDMPKH</sequence>
<protein>
    <submittedName>
        <fullName evidence="2">Uncharacterized protein</fullName>
    </submittedName>
</protein>
<dbReference type="EMBL" id="ML211007">
    <property type="protein sequence ID" value="TFK91974.1"/>
    <property type="molecule type" value="Genomic_DNA"/>
</dbReference>
<gene>
    <name evidence="2" type="ORF">K466DRAFT_659614</name>
</gene>
<proteinExistence type="predicted"/>
<evidence type="ECO:0000313" key="3">
    <source>
        <dbReference type="Proteomes" id="UP000308197"/>
    </source>
</evidence>
<feature type="compositionally biased region" description="Basic and acidic residues" evidence="1">
    <location>
        <begin position="420"/>
        <end position="444"/>
    </location>
</feature>
<feature type="compositionally biased region" description="Polar residues" evidence="1">
    <location>
        <begin position="383"/>
        <end position="393"/>
    </location>
</feature>
<name>A0A5C3PQ99_9APHY</name>
<feature type="compositionally biased region" description="Polar residues" evidence="1">
    <location>
        <begin position="405"/>
        <end position="417"/>
    </location>
</feature>
<reference evidence="2 3" key="1">
    <citation type="journal article" date="2019" name="Nat. Ecol. Evol.">
        <title>Megaphylogeny resolves global patterns of mushroom evolution.</title>
        <authorList>
            <person name="Varga T."/>
            <person name="Krizsan K."/>
            <person name="Foldi C."/>
            <person name="Dima B."/>
            <person name="Sanchez-Garcia M."/>
            <person name="Sanchez-Ramirez S."/>
            <person name="Szollosi G.J."/>
            <person name="Szarkandi J.G."/>
            <person name="Papp V."/>
            <person name="Albert L."/>
            <person name="Andreopoulos W."/>
            <person name="Angelini C."/>
            <person name="Antonin V."/>
            <person name="Barry K.W."/>
            <person name="Bougher N.L."/>
            <person name="Buchanan P."/>
            <person name="Buyck B."/>
            <person name="Bense V."/>
            <person name="Catcheside P."/>
            <person name="Chovatia M."/>
            <person name="Cooper J."/>
            <person name="Damon W."/>
            <person name="Desjardin D."/>
            <person name="Finy P."/>
            <person name="Geml J."/>
            <person name="Haridas S."/>
            <person name="Hughes K."/>
            <person name="Justo A."/>
            <person name="Karasinski D."/>
            <person name="Kautmanova I."/>
            <person name="Kiss B."/>
            <person name="Kocsube S."/>
            <person name="Kotiranta H."/>
            <person name="LaButti K.M."/>
            <person name="Lechner B.E."/>
            <person name="Liimatainen K."/>
            <person name="Lipzen A."/>
            <person name="Lukacs Z."/>
            <person name="Mihaltcheva S."/>
            <person name="Morgado L.N."/>
            <person name="Niskanen T."/>
            <person name="Noordeloos M.E."/>
            <person name="Ohm R.A."/>
            <person name="Ortiz-Santana B."/>
            <person name="Ovrebo C."/>
            <person name="Racz N."/>
            <person name="Riley R."/>
            <person name="Savchenko A."/>
            <person name="Shiryaev A."/>
            <person name="Soop K."/>
            <person name="Spirin V."/>
            <person name="Szebenyi C."/>
            <person name="Tomsovsky M."/>
            <person name="Tulloss R.E."/>
            <person name="Uehling J."/>
            <person name="Grigoriev I.V."/>
            <person name="Vagvolgyi C."/>
            <person name="Papp T."/>
            <person name="Martin F.M."/>
            <person name="Miettinen O."/>
            <person name="Hibbett D.S."/>
            <person name="Nagy L.G."/>
        </authorList>
    </citation>
    <scope>NUCLEOTIDE SEQUENCE [LARGE SCALE GENOMIC DNA]</scope>
    <source>
        <strain evidence="2 3">HHB13444</strain>
    </source>
</reference>
<dbReference type="Proteomes" id="UP000308197">
    <property type="component" value="Unassembled WGS sequence"/>
</dbReference>